<dbReference type="PROSITE" id="PS50203">
    <property type="entry name" value="CALPAIN_CAT"/>
    <property type="match status" value="1"/>
</dbReference>
<dbReference type="PANTHER" id="PTHR46143">
    <property type="entry name" value="CALPAIN-7"/>
    <property type="match status" value="1"/>
</dbReference>
<dbReference type="SUPFAM" id="SSF116846">
    <property type="entry name" value="MIT domain"/>
    <property type="match status" value="1"/>
</dbReference>
<feature type="active site" evidence="5 6">
    <location>
        <position position="344"/>
    </location>
</feature>
<dbReference type="InterPro" id="IPR001300">
    <property type="entry name" value="Peptidase_C2_calpain_cat"/>
</dbReference>
<dbReference type="Gene3D" id="3.90.70.10">
    <property type="entry name" value="Cysteine proteinases"/>
    <property type="match status" value="1"/>
</dbReference>
<dbReference type="OrthoDB" id="167576at2759"/>
<dbReference type="Pfam" id="PF25435">
    <property type="entry name" value="PalB_C"/>
    <property type="match status" value="1"/>
</dbReference>
<dbReference type="InterPro" id="IPR036213">
    <property type="entry name" value="Calpain_III_sf"/>
</dbReference>
<dbReference type="InterPro" id="IPR051297">
    <property type="entry name" value="PalB/RIM13"/>
</dbReference>
<dbReference type="Pfam" id="PF00648">
    <property type="entry name" value="Peptidase_C2"/>
    <property type="match status" value="1"/>
</dbReference>
<proteinExistence type="inferred from homology"/>
<dbReference type="InterPro" id="IPR022684">
    <property type="entry name" value="Calpain_cysteine_protease"/>
</dbReference>
<dbReference type="InterPro" id="IPR036181">
    <property type="entry name" value="MIT_dom_sf"/>
</dbReference>
<dbReference type="Pfam" id="PF01067">
    <property type="entry name" value="Calpain_III"/>
    <property type="match status" value="1"/>
</dbReference>
<dbReference type="SMART" id="SM00230">
    <property type="entry name" value="CysPc"/>
    <property type="match status" value="1"/>
</dbReference>
<dbReference type="InterPro" id="IPR022682">
    <property type="entry name" value="Calpain_domain_III"/>
</dbReference>
<comment type="similarity">
    <text evidence="1">Belongs to the peptidase C2 family. PalB/RIM13 subfamily.</text>
</comment>
<reference evidence="8" key="1">
    <citation type="submission" date="2021-02" db="EMBL/GenBank/DDBJ databases">
        <title>Genome sequence Cadophora malorum strain M34.</title>
        <authorList>
            <person name="Stefanovic E."/>
            <person name="Vu D."/>
            <person name="Scully C."/>
            <person name="Dijksterhuis J."/>
            <person name="Roader J."/>
            <person name="Houbraken J."/>
        </authorList>
    </citation>
    <scope>NUCLEOTIDE SEQUENCE</scope>
    <source>
        <strain evidence="8">M34</strain>
    </source>
</reference>
<evidence type="ECO:0000256" key="5">
    <source>
        <dbReference type="PIRSR" id="PIRSR622684-1"/>
    </source>
</evidence>
<dbReference type="InterPro" id="IPR022683">
    <property type="entry name" value="Calpain_III"/>
</dbReference>
<evidence type="ECO:0000313" key="8">
    <source>
        <dbReference type="EMBL" id="KAG4411919.1"/>
    </source>
</evidence>
<feature type="domain" description="Calpain catalytic" evidence="7">
    <location>
        <begin position="102"/>
        <end position="427"/>
    </location>
</feature>
<dbReference type="AlphaFoldDB" id="A0A8H7SYM3"/>
<comment type="caution">
    <text evidence="8">The sequence shown here is derived from an EMBL/GenBank/DDBJ whole genome shotgun (WGS) entry which is preliminary data.</text>
</comment>
<dbReference type="EMBL" id="JAFJYH010000427">
    <property type="protein sequence ID" value="KAG4411919.1"/>
    <property type="molecule type" value="Genomic_DNA"/>
</dbReference>
<dbReference type="CDD" id="cd00044">
    <property type="entry name" value="CysPc"/>
    <property type="match status" value="1"/>
</dbReference>
<evidence type="ECO:0000256" key="4">
    <source>
        <dbReference type="ARBA" id="ARBA00022807"/>
    </source>
</evidence>
<dbReference type="Proteomes" id="UP000664132">
    <property type="component" value="Unassembled WGS sequence"/>
</dbReference>
<dbReference type="InterPro" id="IPR038765">
    <property type="entry name" value="Papain-like_cys_pep_sf"/>
</dbReference>
<dbReference type="SUPFAM" id="SSF49758">
    <property type="entry name" value="Calpain large subunit, middle domain (domain III)"/>
    <property type="match status" value="2"/>
</dbReference>
<evidence type="ECO:0000256" key="2">
    <source>
        <dbReference type="ARBA" id="ARBA00022670"/>
    </source>
</evidence>
<dbReference type="GO" id="GO:0006508">
    <property type="term" value="P:proteolysis"/>
    <property type="evidence" value="ECO:0007669"/>
    <property type="project" value="UniProtKB-KW"/>
</dbReference>
<dbReference type="Gene3D" id="1.20.58.80">
    <property type="entry name" value="Phosphotransferase system, lactose/cellobiose-type IIA subunit"/>
    <property type="match status" value="1"/>
</dbReference>
<feature type="active site" evidence="5 6">
    <location>
        <position position="176"/>
    </location>
</feature>
<name>A0A8H7SYM3_9HELO</name>
<keyword evidence="4 6" id="KW-0788">Thiol protease</keyword>
<keyword evidence="3 6" id="KW-0378">Hydrolase</keyword>
<dbReference type="Gene3D" id="2.60.120.380">
    <property type="match status" value="2"/>
</dbReference>
<evidence type="ECO:0000256" key="1">
    <source>
        <dbReference type="ARBA" id="ARBA00010193"/>
    </source>
</evidence>
<dbReference type="SUPFAM" id="SSF54001">
    <property type="entry name" value="Cysteine proteinases"/>
    <property type="match status" value="1"/>
</dbReference>
<dbReference type="GO" id="GO:0004198">
    <property type="term" value="F:calcium-dependent cysteine-type endopeptidase activity"/>
    <property type="evidence" value="ECO:0007669"/>
    <property type="project" value="InterPro"/>
</dbReference>
<evidence type="ECO:0000256" key="6">
    <source>
        <dbReference type="PROSITE-ProRule" id="PRU00239"/>
    </source>
</evidence>
<sequence>MEAKAQAAESSIDSSLTKDDALKAAIAAAELYMKATSLASNDRAKARLRGKCEELLSRAEQIKKADGWSPVEKDTSLKAPVSHRAISRREELILLEGSKLHGFIFPPWSTEPDDYVFEEDFNGSSYYTEPGDLKLSECQTENFGGWKRPDELFPESDKLMIASTEIDLVQDITTDCSVVASLCAGTARAVKGHGKLLASIIYPHNKIDMRPRVSKNGKYIFRLHFNGCYRKVVIDDRLPASNTARSLHVIDRNNPELLWPALIEKAYLKVRGGYDFPGSNSGTDLWVLTGWIPEQVFLQSDDLQPDQLWGRIHKSFSYGDIMITLGTGKLSRKEEKALGLAGEHDYAILDMKEVGSQRLMLVKNPWCDGMVWKGSHFNPTDVSDQTWTSELKDALPSEEPTLSPGTFWMSFDDVSQHFESLYLNWNPGLFKHRQDHHFNWTVPNIQSPGSFIHNPQYAVSANSSTPVWILLSRHFATGEEDIARNNSHSSHTLSSPSGSSALGFISLYIFSASGRRVYLSDDALHRGAFVDSPQTLATLDVSPSTPYTVVVAQHGLPLPKYSFTLSFFSRSPLTVATAPDSLPHCTTHTGSWTTRTAGGNASASTYPLNPQFSIQLPTTSLITLILETDQEELAVHVKLVWANGNRVTAVTSKDIVGGSGDYRRGCALASLPSVAAGKYTIVCSTFEAGQTGNFTLRVGTQVPSTVLPIAAETAGRLSLRLPALVFQDGVDRMLAPITPSRLTRLRIIARCPTTTTNSRISPSRSRPLIKISIELGQGPNKRIVDVSSNGEFSDSPMGIRTADLDLSPGMERQGGLWVVVERLGGRGGVDEVEVEVLSDGPVGVGFWGTGDG</sequence>
<evidence type="ECO:0000256" key="3">
    <source>
        <dbReference type="ARBA" id="ARBA00022801"/>
    </source>
</evidence>
<evidence type="ECO:0000259" key="7">
    <source>
        <dbReference type="PROSITE" id="PS50203"/>
    </source>
</evidence>
<accession>A0A8H7SYM3</accession>
<keyword evidence="9" id="KW-1185">Reference proteome</keyword>
<organism evidence="8 9">
    <name type="scientific">Cadophora malorum</name>
    <dbReference type="NCBI Taxonomy" id="108018"/>
    <lineage>
        <taxon>Eukaryota</taxon>
        <taxon>Fungi</taxon>
        <taxon>Dikarya</taxon>
        <taxon>Ascomycota</taxon>
        <taxon>Pezizomycotina</taxon>
        <taxon>Leotiomycetes</taxon>
        <taxon>Helotiales</taxon>
        <taxon>Ploettnerulaceae</taxon>
        <taxon>Cadophora</taxon>
    </lineage>
</organism>
<dbReference type="PANTHER" id="PTHR46143:SF1">
    <property type="entry name" value="CALPAIN-7"/>
    <property type="match status" value="1"/>
</dbReference>
<keyword evidence="2 6" id="KW-0645">Protease</keyword>
<protein>
    <recommendedName>
        <fullName evidence="7">Calpain catalytic domain-containing protein</fullName>
    </recommendedName>
</protein>
<gene>
    <name evidence="8" type="ORF">IFR04_014938</name>
</gene>
<dbReference type="SMART" id="SM00720">
    <property type="entry name" value="calpain_III"/>
    <property type="match status" value="1"/>
</dbReference>
<dbReference type="PRINTS" id="PR00704">
    <property type="entry name" value="CALPAIN"/>
</dbReference>
<evidence type="ECO:0000313" key="9">
    <source>
        <dbReference type="Proteomes" id="UP000664132"/>
    </source>
</evidence>
<feature type="active site" evidence="5 6">
    <location>
        <position position="364"/>
    </location>
</feature>